<accession>S9RW04</accession>
<reference evidence="2" key="1">
    <citation type="journal article" date="2014" name="Stand. Genomic Sci.">
        <title>Genome sequence of the exopolysaccharide-producing Salipiger mucosus type strain (DSM 16094(T)), a moderately halophilic member of the Roseobacter clade.</title>
        <authorList>
            <person name="Riedel T."/>
            <person name="Spring S."/>
            <person name="Fiebig A."/>
            <person name="Petersen J."/>
            <person name="Kyrpides N.C."/>
            <person name="Goker M."/>
            <person name="Klenk H.P."/>
        </authorList>
    </citation>
    <scope>NUCLEOTIDE SEQUENCE [LARGE SCALE GENOMIC DNA]</scope>
    <source>
        <strain evidence="2">DSM 16094</strain>
    </source>
</reference>
<dbReference type="OrthoDB" id="1495959at2"/>
<proteinExistence type="predicted"/>
<evidence type="ECO:0000313" key="1">
    <source>
        <dbReference type="EMBL" id="EPX82190.1"/>
    </source>
</evidence>
<dbReference type="EMBL" id="APVH01000026">
    <property type="protein sequence ID" value="EPX82190.1"/>
    <property type="molecule type" value="Genomic_DNA"/>
</dbReference>
<dbReference type="eggNOG" id="ENOG502ZBHT">
    <property type="taxonomic scope" value="Bacteria"/>
</dbReference>
<name>S9RW04_9RHOB</name>
<keyword evidence="2" id="KW-1185">Reference proteome</keyword>
<sequence>MAFADHPTLHPANWLRDLQAQVPRKLARDYWNRLRFGPEAPQSDECVYVDPGRTHFSYDPKAARRKLRRSHSGMVLGGDWDRCRRPLDSHVKIASVRERYLGGVPWEQTALFDKLLREIRDGHHPDGLESRKELVQRYEVLDRVFEETRRRGRLLTRAELPEFFRREHGGILVHIDREGAPMRAGGGMHRFAIAKVLELPEIPAQLGVVHPQALRAGLLAPLRQSLAARTAA</sequence>
<organism evidence="1 2">
    <name type="scientific">Salipiger mucosus DSM 16094</name>
    <dbReference type="NCBI Taxonomy" id="1123237"/>
    <lineage>
        <taxon>Bacteria</taxon>
        <taxon>Pseudomonadati</taxon>
        <taxon>Pseudomonadota</taxon>
        <taxon>Alphaproteobacteria</taxon>
        <taxon>Rhodobacterales</taxon>
        <taxon>Roseobacteraceae</taxon>
        <taxon>Salipiger</taxon>
    </lineage>
</organism>
<dbReference type="STRING" id="1123237.Salmuc_05447"/>
<comment type="caution">
    <text evidence="1">The sequence shown here is derived from an EMBL/GenBank/DDBJ whole genome shotgun (WGS) entry which is preliminary data.</text>
</comment>
<dbReference type="Proteomes" id="UP000015347">
    <property type="component" value="Unassembled WGS sequence"/>
</dbReference>
<dbReference type="HOGENOM" id="CLU_105770_0_0_5"/>
<dbReference type="RefSeq" id="WP_020042195.1">
    <property type="nucleotide sequence ID" value="NZ_KE557276.1"/>
</dbReference>
<dbReference type="AlphaFoldDB" id="S9RW04"/>
<gene>
    <name evidence="1" type="ORF">Salmuc_05447</name>
</gene>
<protein>
    <submittedName>
        <fullName evidence="1">Uncharacterized protein</fullName>
    </submittedName>
</protein>
<evidence type="ECO:0000313" key="2">
    <source>
        <dbReference type="Proteomes" id="UP000015347"/>
    </source>
</evidence>